<dbReference type="PANTHER" id="PTHR45947:SF3">
    <property type="entry name" value="SULFOQUINOVOSYL TRANSFERASE SQD2"/>
    <property type="match status" value="1"/>
</dbReference>
<dbReference type="EMBL" id="WBJX01000001">
    <property type="protein sequence ID" value="KAB1639943.1"/>
    <property type="molecule type" value="Genomic_DNA"/>
</dbReference>
<keyword evidence="3" id="KW-1185">Reference proteome</keyword>
<proteinExistence type="predicted"/>
<dbReference type="GO" id="GO:0016757">
    <property type="term" value="F:glycosyltransferase activity"/>
    <property type="evidence" value="ECO:0007669"/>
    <property type="project" value="TreeGrafter"/>
</dbReference>
<protein>
    <recommendedName>
        <fullName evidence="1">D-inositol 3-phosphate glycosyltransferase</fullName>
    </recommendedName>
</protein>
<name>A0A7J5B7S5_9MICO</name>
<evidence type="ECO:0000256" key="1">
    <source>
        <dbReference type="ARBA" id="ARBA00021292"/>
    </source>
</evidence>
<dbReference type="OrthoDB" id="6286688at2"/>
<dbReference type="Gene3D" id="3.40.50.2000">
    <property type="entry name" value="Glycogen Phosphorylase B"/>
    <property type="match status" value="2"/>
</dbReference>
<dbReference type="PANTHER" id="PTHR45947">
    <property type="entry name" value="SULFOQUINOVOSYL TRANSFERASE SQD2"/>
    <property type="match status" value="1"/>
</dbReference>
<organism evidence="2 3">
    <name type="scientific">Pseudoclavibacter terrae</name>
    <dbReference type="NCBI Taxonomy" id="1530195"/>
    <lineage>
        <taxon>Bacteria</taxon>
        <taxon>Bacillati</taxon>
        <taxon>Actinomycetota</taxon>
        <taxon>Actinomycetes</taxon>
        <taxon>Micrococcales</taxon>
        <taxon>Microbacteriaceae</taxon>
        <taxon>Pseudoclavibacter</taxon>
    </lineage>
</organism>
<keyword evidence="2" id="KW-0808">Transferase</keyword>
<dbReference type="Pfam" id="PF13692">
    <property type="entry name" value="Glyco_trans_1_4"/>
    <property type="match status" value="1"/>
</dbReference>
<sequence>MPGHVTLATNNGDIGGGEVMLLSIADALRTLGVAVTIVGPAEPAALVAAARERGHSVVELPAKGRKQWIAQLRSWDAKNRDGVLWCNGLVPAFATSFHPQRIVHLHQRPTGAQRLLAPIARFRSLRTLVPSASMQEAIPGSTVLPNWSERVVLPKTRTRKPGSPVVIGFLGRFSVDKGVPVLAEALAQLEQSHPGQYRLRMAGEPRFVSDSARADVETALAPVSALVEFTGWVLRDEFLADIDLLVVPSVWAEPFGLVVSEAMSARVPVIVSDAGALPEVIGDMALVFESGDAAALAAAIRERFAQDPSRTVDDQFARWQSTYSPEAGARRVASLLATIQR</sequence>
<gene>
    <name evidence="2" type="ORF">F8O03_02240</name>
</gene>
<dbReference type="AlphaFoldDB" id="A0A7J5B7S5"/>
<evidence type="ECO:0000313" key="2">
    <source>
        <dbReference type="EMBL" id="KAB1639943.1"/>
    </source>
</evidence>
<dbReference type="CDD" id="cd03801">
    <property type="entry name" value="GT4_PimA-like"/>
    <property type="match status" value="1"/>
</dbReference>
<dbReference type="InterPro" id="IPR050194">
    <property type="entry name" value="Glycosyltransferase_grp1"/>
</dbReference>
<accession>A0A7J5B7S5</accession>
<evidence type="ECO:0000313" key="3">
    <source>
        <dbReference type="Proteomes" id="UP000490386"/>
    </source>
</evidence>
<dbReference type="Proteomes" id="UP000490386">
    <property type="component" value="Unassembled WGS sequence"/>
</dbReference>
<comment type="caution">
    <text evidence="2">The sequence shown here is derived from an EMBL/GenBank/DDBJ whole genome shotgun (WGS) entry which is preliminary data.</text>
</comment>
<dbReference type="SUPFAM" id="SSF53756">
    <property type="entry name" value="UDP-Glycosyltransferase/glycogen phosphorylase"/>
    <property type="match status" value="1"/>
</dbReference>
<reference evidence="2 3" key="1">
    <citation type="submission" date="2019-09" db="EMBL/GenBank/DDBJ databases">
        <title>Phylogeny of genus Pseudoclavibacter and closely related genus.</title>
        <authorList>
            <person name="Li Y."/>
        </authorList>
    </citation>
    <scope>NUCLEOTIDE SEQUENCE [LARGE SCALE GENOMIC DNA]</scope>
    <source>
        <strain evidence="2 3">THG-MD12</strain>
    </source>
</reference>